<reference evidence="2 3" key="1">
    <citation type="journal article" date="2015" name="Genome Announc.">
        <title>Complete Genome Sequence of Polypropylene Glycol- and Polyethylene Glycol-Degrading Sphingopyxis macrogoltabida Strain EY-1.</title>
        <authorList>
            <person name="Ohtsubo Y."/>
            <person name="Nagata Y."/>
            <person name="Numata M."/>
            <person name="Tsuchikane K."/>
            <person name="Hosoyama A."/>
            <person name="Yamazoe A."/>
            <person name="Tsuda M."/>
            <person name="Fujita N."/>
            <person name="Kawai F."/>
        </authorList>
    </citation>
    <scope>NUCLEOTIDE SEQUENCE [LARGE SCALE GENOMIC DNA]</scope>
    <source>
        <strain evidence="2 3">EY-1</strain>
    </source>
</reference>
<organism evidence="2 3">
    <name type="scientific">Sphingopyxis macrogoltabida</name>
    <name type="common">Sphingomonas macrogoltabidus</name>
    <dbReference type="NCBI Taxonomy" id="33050"/>
    <lineage>
        <taxon>Bacteria</taxon>
        <taxon>Pseudomonadati</taxon>
        <taxon>Pseudomonadota</taxon>
        <taxon>Alphaproteobacteria</taxon>
        <taxon>Sphingomonadales</taxon>
        <taxon>Sphingomonadaceae</taxon>
        <taxon>Sphingopyxis</taxon>
    </lineage>
</organism>
<accession>A0A0N9UES1</accession>
<dbReference type="Pfam" id="PF01850">
    <property type="entry name" value="PIN"/>
    <property type="match status" value="1"/>
</dbReference>
<evidence type="ECO:0000313" key="2">
    <source>
        <dbReference type="EMBL" id="ALH82238.1"/>
    </source>
</evidence>
<dbReference type="Gene3D" id="3.40.50.1010">
    <property type="entry name" value="5'-nuclease"/>
    <property type="match status" value="1"/>
</dbReference>
<proteinExistence type="predicted"/>
<sequence>MPVFLDTNILIYAFSDDPRTSTAEKLLSDGGEISVQVLNEFSNVARKKLQFDWQQLGEALGIVRGLASRVNPLNVETHIEGIALAERYGISIYDGLIVASAIQAGCDILYSEDMHDGLGIGEQLRIVNPF</sequence>
<dbReference type="InterPro" id="IPR029060">
    <property type="entry name" value="PIN-like_dom_sf"/>
</dbReference>
<protein>
    <recommendedName>
        <fullName evidence="1">PIN domain-containing protein</fullName>
    </recommendedName>
</protein>
<dbReference type="PATRIC" id="fig|33050.5.peg.3803"/>
<dbReference type="CDD" id="cd18692">
    <property type="entry name" value="PIN_VapC-like"/>
    <property type="match status" value="1"/>
</dbReference>
<dbReference type="RefSeq" id="WP_054589307.1">
    <property type="nucleotide sequence ID" value="NZ_CP012700.1"/>
</dbReference>
<dbReference type="OrthoDB" id="163436at2"/>
<name>A0A0N9UES1_SPHMC</name>
<evidence type="ECO:0000313" key="3">
    <source>
        <dbReference type="Proteomes" id="UP000058074"/>
    </source>
</evidence>
<dbReference type="KEGG" id="smag:AN936_18325"/>
<feature type="domain" description="PIN" evidence="1">
    <location>
        <begin position="3"/>
        <end position="113"/>
    </location>
</feature>
<dbReference type="AlphaFoldDB" id="A0A0N9UES1"/>
<dbReference type="SUPFAM" id="SSF88723">
    <property type="entry name" value="PIN domain-like"/>
    <property type="match status" value="1"/>
</dbReference>
<dbReference type="EMBL" id="CP012700">
    <property type="protein sequence ID" value="ALH82238.1"/>
    <property type="molecule type" value="Genomic_DNA"/>
</dbReference>
<gene>
    <name evidence="2" type="ORF">AN936_18325</name>
</gene>
<dbReference type="InterPro" id="IPR002716">
    <property type="entry name" value="PIN_dom"/>
</dbReference>
<evidence type="ECO:0000259" key="1">
    <source>
        <dbReference type="Pfam" id="PF01850"/>
    </source>
</evidence>
<dbReference type="Proteomes" id="UP000058074">
    <property type="component" value="Chromosome"/>
</dbReference>